<keyword evidence="4" id="KW-1185">Reference proteome</keyword>
<evidence type="ECO:0000259" key="2">
    <source>
        <dbReference type="SMART" id="SM01408"/>
    </source>
</evidence>
<dbReference type="STRING" id="145388.A0A0D2LUS6"/>
<dbReference type="RefSeq" id="XP_013892391.1">
    <property type="nucleotide sequence ID" value="XM_014036937.1"/>
</dbReference>
<keyword evidence="1" id="KW-0156">Chromatin regulator</keyword>
<feature type="domain" description="Inhibitor of growth protein N-terminal histone-binding" evidence="2">
    <location>
        <begin position="7"/>
        <end position="113"/>
    </location>
</feature>
<evidence type="ECO:0000313" key="4">
    <source>
        <dbReference type="Proteomes" id="UP000054498"/>
    </source>
</evidence>
<proteinExistence type="predicted"/>
<name>A0A0D2LUS6_9CHLO</name>
<dbReference type="PANTHER" id="PTHR10333">
    <property type="entry name" value="INHIBITOR OF GROWTH PROTEIN"/>
    <property type="match status" value="1"/>
</dbReference>
<dbReference type="Pfam" id="PF12998">
    <property type="entry name" value="ING"/>
    <property type="match status" value="1"/>
</dbReference>
<dbReference type="GO" id="GO:0006325">
    <property type="term" value="P:chromatin organization"/>
    <property type="evidence" value="ECO:0007669"/>
    <property type="project" value="UniProtKB-KW"/>
</dbReference>
<evidence type="ECO:0000256" key="1">
    <source>
        <dbReference type="ARBA" id="ARBA00022853"/>
    </source>
</evidence>
<dbReference type="GeneID" id="25732169"/>
<evidence type="ECO:0000313" key="3">
    <source>
        <dbReference type="EMBL" id="KIY93371.1"/>
    </source>
</evidence>
<dbReference type="AlphaFoldDB" id="A0A0D2LUS6"/>
<reference evidence="3 4" key="1">
    <citation type="journal article" date="2013" name="BMC Genomics">
        <title>Reconstruction of the lipid metabolism for the microalga Monoraphidium neglectum from its genome sequence reveals characteristics suitable for biofuel production.</title>
        <authorList>
            <person name="Bogen C."/>
            <person name="Al-Dilaimi A."/>
            <person name="Albersmeier A."/>
            <person name="Wichmann J."/>
            <person name="Grundmann M."/>
            <person name="Rupp O."/>
            <person name="Lauersen K.J."/>
            <person name="Blifernez-Klassen O."/>
            <person name="Kalinowski J."/>
            <person name="Goesmann A."/>
            <person name="Mussgnug J.H."/>
            <person name="Kruse O."/>
        </authorList>
    </citation>
    <scope>NUCLEOTIDE SEQUENCE [LARGE SCALE GENOMIC DNA]</scope>
    <source>
        <strain evidence="3 4">SAG 48.87</strain>
    </source>
</reference>
<dbReference type="OrthoDB" id="543469at2759"/>
<dbReference type="Proteomes" id="UP000054498">
    <property type="component" value="Unassembled WGS sequence"/>
</dbReference>
<dbReference type="PANTHER" id="PTHR10333:SF42">
    <property type="entry name" value="INHIBITOR OF GROWTH PROTEIN 5"/>
    <property type="match status" value="1"/>
</dbReference>
<accession>A0A0D2LUS6</accession>
<dbReference type="InterPro" id="IPR028651">
    <property type="entry name" value="ING_fam"/>
</dbReference>
<dbReference type="GO" id="GO:0005634">
    <property type="term" value="C:nucleus"/>
    <property type="evidence" value="ECO:0007669"/>
    <property type="project" value="TreeGrafter"/>
</dbReference>
<dbReference type="KEGG" id="mng:MNEG_14591"/>
<dbReference type="EMBL" id="KK104824">
    <property type="protein sequence ID" value="KIY93371.1"/>
    <property type="molecule type" value="Genomic_DNA"/>
</dbReference>
<protein>
    <recommendedName>
        <fullName evidence="2">Inhibitor of growth protein N-terminal histone-binding domain-containing protein</fullName>
    </recommendedName>
</protein>
<dbReference type="SMART" id="SM01408">
    <property type="entry name" value="ING"/>
    <property type="match status" value="1"/>
</dbReference>
<gene>
    <name evidence="3" type="ORF">MNEG_14591</name>
</gene>
<dbReference type="InterPro" id="IPR024610">
    <property type="entry name" value="ING_N_histone-binding"/>
</dbReference>
<sequence length="132" mass="14966">MASCTLFLEQYVESTNTLPSELQRILATIRFLDEKSNALRVAVAAQTEALVAMPVQGQRSPEEEQRFKELSSQVSSMQQQLLQFAEEKVQLGQQANDLLQMHNEELEKVGAQAPWLRQGRAGRRRAIWPDPT</sequence>
<dbReference type="Gene3D" id="6.10.140.1740">
    <property type="match status" value="1"/>
</dbReference>
<organism evidence="3 4">
    <name type="scientific">Monoraphidium neglectum</name>
    <dbReference type="NCBI Taxonomy" id="145388"/>
    <lineage>
        <taxon>Eukaryota</taxon>
        <taxon>Viridiplantae</taxon>
        <taxon>Chlorophyta</taxon>
        <taxon>core chlorophytes</taxon>
        <taxon>Chlorophyceae</taxon>
        <taxon>CS clade</taxon>
        <taxon>Sphaeropleales</taxon>
        <taxon>Selenastraceae</taxon>
        <taxon>Monoraphidium</taxon>
    </lineage>
</organism>